<dbReference type="Proteomes" id="UP001153269">
    <property type="component" value="Unassembled WGS sequence"/>
</dbReference>
<proteinExistence type="predicted"/>
<evidence type="ECO:0000313" key="1">
    <source>
        <dbReference type="EMBL" id="CAB1442587.1"/>
    </source>
</evidence>
<dbReference type="PANTHER" id="PTHR46791:SF13">
    <property type="entry name" value="CLR5 DOMAIN-CONTAINING PROTEIN"/>
    <property type="match status" value="1"/>
</dbReference>
<organism evidence="1 2">
    <name type="scientific">Pleuronectes platessa</name>
    <name type="common">European plaice</name>
    <dbReference type="NCBI Taxonomy" id="8262"/>
    <lineage>
        <taxon>Eukaryota</taxon>
        <taxon>Metazoa</taxon>
        <taxon>Chordata</taxon>
        <taxon>Craniata</taxon>
        <taxon>Vertebrata</taxon>
        <taxon>Euteleostomi</taxon>
        <taxon>Actinopterygii</taxon>
        <taxon>Neopterygii</taxon>
        <taxon>Teleostei</taxon>
        <taxon>Neoteleostei</taxon>
        <taxon>Acanthomorphata</taxon>
        <taxon>Carangaria</taxon>
        <taxon>Pleuronectiformes</taxon>
        <taxon>Pleuronectoidei</taxon>
        <taxon>Pleuronectidae</taxon>
        <taxon>Pleuronectes</taxon>
    </lineage>
</organism>
<keyword evidence="2" id="KW-1185">Reference proteome</keyword>
<comment type="caution">
    <text evidence="1">The sequence shown here is derived from an EMBL/GenBank/DDBJ whole genome shotgun (WGS) entry which is preliminary data.</text>
</comment>
<evidence type="ECO:0000313" key="2">
    <source>
        <dbReference type="Proteomes" id="UP001153269"/>
    </source>
</evidence>
<sequence>MLAGVPVTRGHVPRASPAASVAYSSLLLLGDANEKKKKKKKKNTLDSTAGSYLEGASTANQRIEYWWNFLRSQCVEFWLSLFADLRDNGFFDGGFRDKAILQFCCMGLIQ</sequence>
<dbReference type="AlphaFoldDB" id="A0A9N7UZJ5"/>
<dbReference type="PANTHER" id="PTHR46791">
    <property type="entry name" value="EXPRESSED PROTEIN"/>
    <property type="match status" value="1"/>
</dbReference>
<dbReference type="EMBL" id="CADEAL010002889">
    <property type="protein sequence ID" value="CAB1442587.1"/>
    <property type="molecule type" value="Genomic_DNA"/>
</dbReference>
<protein>
    <submittedName>
        <fullName evidence="1">Uncharacterized protein</fullName>
    </submittedName>
</protein>
<name>A0A9N7UZJ5_PLEPL</name>
<reference evidence="1" key="1">
    <citation type="submission" date="2020-03" db="EMBL/GenBank/DDBJ databases">
        <authorList>
            <person name="Weist P."/>
        </authorList>
    </citation>
    <scope>NUCLEOTIDE SEQUENCE</scope>
</reference>
<gene>
    <name evidence="1" type="ORF">PLEPLA_LOCUS30265</name>
</gene>
<feature type="non-terminal residue" evidence="1">
    <location>
        <position position="1"/>
    </location>
</feature>
<accession>A0A9N7UZJ5</accession>